<gene>
    <name evidence="1" type="ORF">IWW36_000598</name>
</gene>
<comment type="caution">
    <text evidence="1">The sequence shown here is derived from an EMBL/GenBank/DDBJ whole genome shotgun (WGS) entry which is preliminary data.</text>
</comment>
<dbReference type="AlphaFoldDB" id="A0A9W8ID48"/>
<evidence type="ECO:0000313" key="2">
    <source>
        <dbReference type="Proteomes" id="UP001139887"/>
    </source>
</evidence>
<dbReference type="Proteomes" id="UP001139887">
    <property type="component" value="Unassembled WGS sequence"/>
</dbReference>
<organism evidence="1 2">
    <name type="scientific">Coemansia brasiliensis</name>
    <dbReference type="NCBI Taxonomy" id="2650707"/>
    <lineage>
        <taxon>Eukaryota</taxon>
        <taxon>Fungi</taxon>
        <taxon>Fungi incertae sedis</taxon>
        <taxon>Zoopagomycota</taxon>
        <taxon>Kickxellomycotina</taxon>
        <taxon>Kickxellomycetes</taxon>
        <taxon>Kickxellales</taxon>
        <taxon>Kickxellaceae</taxon>
        <taxon>Coemansia</taxon>
    </lineage>
</organism>
<keyword evidence="2" id="KW-1185">Reference proteome</keyword>
<evidence type="ECO:0000313" key="1">
    <source>
        <dbReference type="EMBL" id="KAJ2852019.1"/>
    </source>
</evidence>
<protein>
    <submittedName>
        <fullName evidence="1">Uncharacterized protein</fullName>
    </submittedName>
</protein>
<proteinExistence type="predicted"/>
<dbReference type="EMBL" id="JANBUW010000006">
    <property type="protein sequence ID" value="KAJ2852019.1"/>
    <property type="molecule type" value="Genomic_DNA"/>
</dbReference>
<dbReference type="SUPFAM" id="SSF52047">
    <property type="entry name" value="RNI-like"/>
    <property type="match status" value="1"/>
</dbReference>
<dbReference type="Gene3D" id="3.80.10.10">
    <property type="entry name" value="Ribonuclease Inhibitor"/>
    <property type="match status" value="1"/>
</dbReference>
<reference evidence="1" key="1">
    <citation type="submission" date="2022-07" db="EMBL/GenBank/DDBJ databases">
        <title>Phylogenomic reconstructions and comparative analyses of Kickxellomycotina fungi.</title>
        <authorList>
            <person name="Reynolds N.K."/>
            <person name="Stajich J.E."/>
            <person name="Barry K."/>
            <person name="Grigoriev I.V."/>
            <person name="Crous P."/>
            <person name="Smith M.E."/>
        </authorList>
    </citation>
    <scope>NUCLEOTIDE SEQUENCE</scope>
    <source>
        <strain evidence="1">NRRL 1566</strain>
    </source>
</reference>
<accession>A0A9W8ID48</accession>
<dbReference type="OrthoDB" id="5527875at2759"/>
<name>A0A9W8ID48_9FUNG</name>
<dbReference type="InterPro" id="IPR032675">
    <property type="entry name" value="LRR_dom_sf"/>
</dbReference>
<sequence>MVDLRWHNLPVVPDAAALFTRRVLILVNGSNSGIDTAQRLISSSVVPKLPRARVLGLCIYTVKEVPCQTDQYPSQFARTLRTKLPSLQDIWLQRIGKHTPLLQTVLAALTSPSDSKPQPRVTAVHLPSISSTARDVDIIRDHARDLQFLFLGRVSGGVLNNLLYHTSGKQVIYKNLQRLIFTVLPNMHIYADLPAYTQNPFPQLQELYFDDEQIQGLPREEWFAPLFDIFFSHQTQLKYLTFPIVYNTQRIVSQKNCPKLVGLRHIKCCWATGVWSTLQRESDSTRVLSSIASISTLESYVHPSYIAKLSSVPSDISCKNLCRLDLYGWPLTLENMVWIAGAFEKLHTLRVTLAQSDNLKDYESQWLKSSLLSSLTVGCASTSPTTLDIQKLGKIISLLPQLSYVWLFDTAFVFISTARSSLASGFDSKHMRDMQIYNLNDSSAHLIELSRLHSLWSPLARLTTAAPVHEPERGNRRFEANTSWNLIHPLLIDS</sequence>